<keyword evidence="1" id="KW-0547">Nucleotide-binding</keyword>
<dbReference type="Gene3D" id="3.30.1360.40">
    <property type="match status" value="1"/>
</dbReference>
<dbReference type="Proteomes" id="UP001305702">
    <property type="component" value="Chromosome"/>
</dbReference>
<name>A0AA96RG37_9BACL</name>
<dbReference type="NCBIfam" id="TIGR00370">
    <property type="entry name" value="5-oxoprolinase subunit PxpB"/>
    <property type="match status" value="1"/>
</dbReference>
<dbReference type="Gene3D" id="2.40.100.10">
    <property type="entry name" value="Cyclophilin-like"/>
    <property type="match status" value="1"/>
</dbReference>
<evidence type="ECO:0000259" key="4">
    <source>
        <dbReference type="SMART" id="SM00796"/>
    </source>
</evidence>
<dbReference type="SUPFAM" id="SSF50891">
    <property type="entry name" value="Cyclophilin-like"/>
    <property type="match status" value="1"/>
</dbReference>
<dbReference type="EC" id="3.5.2.9" evidence="5"/>
<dbReference type="GO" id="GO:0017168">
    <property type="term" value="F:5-oxoprolinase (ATP-hydrolyzing) activity"/>
    <property type="evidence" value="ECO:0007669"/>
    <property type="project" value="UniProtKB-EC"/>
</dbReference>
<dbReference type="InterPro" id="IPR003833">
    <property type="entry name" value="CT_C_D"/>
</dbReference>
<evidence type="ECO:0000256" key="3">
    <source>
        <dbReference type="ARBA" id="ARBA00022840"/>
    </source>
</evidence>
<dbReference type="EMBL" id="CP130318">
    <property type="protein sequence ID" value="WNQ14065.1"/>
    <property type="molecule type" value="Genomic_DNA"/>
</dbReference>
<dbReference type="GO" id="GO:0005524">
    <property type="term" value="F:ATP binding"/>
    <property type="evidence" value="ECO:0007669"/>
    <property type="project" value="UniProtKB-KW"/>
</dbReference>
<feature type="domain" description="Carboxyltransferase" evidence="4">
    <location>
        <begin position="6"/>
        <end position="222"/>
    </location>
</feature>
<dbReference type="PANTHER" id="PTHR34698:SF2">
    <property type="entry name" value="5-OXOPROLINASE SUBUNIT B"/>
    <property type="match status" value="1"/>
</dbReference>
<keyword evidence="2 5" id="KW-0378">Hydrolase</keyword>
<dbReference type="PANTHER" id="PTHR34698">
    <property type="entry name" value="5-OXOPROLINASE SUBUNIT B"/>
    <property type="match status" value="1"/>
</dbReference>
<dbReference type="RefSeq" id="WP_315607848.1">
    <property type="nucleotide sequence ID" value="NZ_CP130318.1"/>
</dbReference>
<dbReference type="SMART" id="SM00796">
    <property type="entry name" value="AHS1"/>
    <property type="match status" value="1"/>
</dbReference>
<evidence type="ECO:0000313" key="6">
    <source>
        <dbReference type="Proteomes" id="UP001305702"/>
    </source>
</evidence>
<accession>A0AA96RG37</accession>
<dbReference type="AlphaFoldDB" id="A0AA96RG37"/>
<evidence type="ECO:0000256" key="1">
    <source>
        <dbReference type="ARBA" id="ARBA00022741"/>
    </source>
</evidence>
<evidence type="ECO:0000313" key="5">
    <source>
        <dbReference type="EMBL" id="WNQ14065.1"/>
    </source>
</evidence>
<organism evidence="5 6">
    <name type="scientific">Paenibacillus aurantius</name>
    <dbReference type="NCBI Taxonomy" id="2918900"/>
    <lineage>
        <taxon>Bacteria</taxon>
        <taxon>Bacillati</taxon>
        <taxon>Bacillota</taxon>
        <taxon>Bacilli</taxon>
        <taxon>Bacillales</taxon>
        <taxon>Paenibacillaceae</taxon>
        <taxon>Paenibacillus</taxon>
    </lineage>
</organism>
<keyword evidence="6" id="KW-1185">Reference proteome</keyword>
<dbReference type="Pfam" id="PF02682">
    <property type="entry name" value="CT_C_D"/>
    <property type="match status" value="1"/>
</dbReference>
<keyword evidence="3" id="KW-0067">ATP-binding</keyword>
<protein>
    <submittedName>
        <fullName evidence="5">5-oxoprolinase subunit PxpB</fullName>
        <ecNumber evidence="5">3.5.2.9</ecNumber>
    </submittedName>
</protein>
<proteinExistence type="predicted"/>
<dbReference type="KEGG" id="paun:MJA45_13915"/>
<sequence>MGIQYVDMTRLGDSAIIIRLGNRIDEETHTKVRALSRYLENHSFEGMVEVIPAYASVTVVYDPVRIFRTTGGSNSLEEIRYPYEEVESRLKNLLDHLQEDNVPDHRVVEIPVCYGEELGPDLKHVAGMTGWSAEEVIRIHAGTEYLVYMLGFAPGFPYLGGMDKRIAAPRKPTPRLSIPPGTVGIAGEQTGIYPIETPGGWQLIGRTPLPLFLPDKEPPTLLEAGDRIRFYPITRKEYDRWEGRG</sequence>
<dbReference type="InterPro" id="IPR010016">
    <property type="entry name" value="PxpB"/>
</dbReference>
<evidence type="ECO:0000256" key="2">
    <source>
        <dbReference type="ARBA" id="ARBA00022801"/>
    </source>
</evidence>
<gene>
    <name evidence="5" type="primary">pxpB</name>
    <name evidence="5" type="ORF">MJA45_13915</name>
</gene>
<dbReference type="InterPro" id="IPR029000">
    <property type="entry name" value="Cyclophilin-like_dom_sf"/>
</dbReference>
<reference evidence="5 6" key="1">
    <citation type="submission" date="2022-02" db="EMBL/GenBank/DDBJ databases">
        <title>Paenibacillus sp. MBLB1776 Whole Genome Shotgun Sequencing.</title>
        <authorList>
            <person name="Hwang C.Y."/>
            <person name="Cho E.-S."/>
            <person name="Seo M.-J."/>
        </authorList>
    </citation>
    <scope>NUCLEOTIDE SEQUENCE [LARGE SCALE GENOMIC DNA]</scope>
    <source>
        <strain evidence="5 6">MBLB1776</strain>
    </source>
</reference>
<dbReference type="SUPFAM" id="SSF160467">
    <property type="entry name" value="PH0987 N-terminal domain-like"/>
    <property type="match status" value="1"/>
</dbReference>